<comment type="caution">
    <text evidence="1">The sequence shown here is derived from an EMBL/GenBank/DDBJ whole genome shotgun (WGS) entry which is preliminary data.</text>
</comment>
<gene>
    <name evidence="1" type="ORF">LMH87_007623</name>
</gene>
<organism evidence="1 2">
    <name type="scientific">Akanthomyces muscarius</name>
    <name type="common">Entomopathogenic fungus</name>
    <name type="synonym">Lecanicillium muscarium</name>
    <dbReference type="NCBI Taxonomy" id="2231603"/>
    <lineage>
        <taxon>Eukaryota</taxon>
        <taxon>Fungi</taxon>
        <taxon>Dikarya</taxon>
        <taxon>Ascomycota</taxon>
        <taxon>Pezizomycotina</taxon>
        <taxon>Sordariomycetes</taxon>
        <taxon>Hypocreomycetidae</taxon>
        <taxon>Hypocreales</taxon>
        <taxon>Cordycipitaceae</taxon>
        <taxon>Akanthomyces</taxon>
    </lineage>
</organism>
<evidence type="ECO:0000313" key="2">
    <source>
        <dbReference type="Proteomes" id="UP001144673"/>
    </source>
</evidence>
<dbReference type="EMBL" id="JAJHUN010000002">
    <property type="protein sequence ID" value="KAJ4161592.1"/>
    <property type="molecule type" value="Genomic_DNA"/>
</dbReference>
<sequence length="512" mass="57309">MDNLSPPSAQEQDLYYDGLPSHPRLVARSSIEPWQSIHGPDRHPVTNLRRRKAFLPPSRHDVMRLWNVKDAPLRRDIKHQLQHLSWNAIELFRVGFEDEQDPHGWKLTLMVSVMPESATTWSVAAQAAVACKAVLESYNIFDIHCEIRESSILLLASEPADNLKVRGIDHLPSQDPRSLDGHRSPYLGTSIASLSNPAIGATKGLYLRISEHGQEHQATVALTCRHLLETTLSTNVEIRGGPDVIQPCQRTLEAYIANQQDQINYIDSLNSKQRASADYQKMKYDAESRLRAASLLKYPESRKIGRVHYAPPIALRQSSHHDSWLADWLLVQLDPAHQEDALSDLTNDIVLENHSGQKRLQRVLAQMKVQPEAPRFFDNKLYKLQLAGTVTERELRNPPHSELNDDAVLFVGKVGARSGLTFGLGSTMASVVRYPLKGMTLESLEWPVHHVKGDPNFSAPGDSGSIVWTVDGRIVGMVTGGCGVRSMDITYVTPIERLLADVRSRGFNVEII</sequence>
<reference evidence="1" key="1">
    <citation type="journal article" date="2023" name="Access Microbiol">
        <title>De-novo genome assembly for Akanthomyces muscarius, a biocontrol agent of insect agricultural pests.</title>
        <authorList>
            <person name="Erdos Z."/>
            <person name="Studholme D.J."/>
            <person name="Raymond B."/>
            <person name="Sharma M."/>
        </authorList>
    </citation>
    <scope>NUCLEOTIDE SEQUENCE</scope>
    <source>
        <strain evidence="1">Ve6</strain>
    </source>
</reference>
<keyword evidence="2" id="KW-1185">Reference proteome</keyword>
<dbReference type="InterPro" id="IPR009003">
    <property type="entry name" value="Peptidase_S1_PA"/>
</dbReference>
<accession>A0A9W8UPZ7</accession>
<name>A0A9W8UPZ7_AKAMU</name>
<dbReference type="Proteomes" id="UP001144673">
    <property type="component" value="Unassembled WGS sequence"/>
</dbReference>
<dbReference type="RefSeq" id="XP_056057976.1">
    <property type="nucleotide sequence ID" value="XM_056199536.1"/>
</dbReference>
<proteinExistence type="predicted"/>
<dbReference type="SUPFAM" id="SSF50494">
    <property type="entry name" value="Trypsin-like serine proteases"/>
    <property type="match status" value="1"/>
</dbReference>
<dbReference type="KEGG" id="amus:LMH87_007623"/>
<dbReference type="AlphaFoldDB" id="A0A9W8UPZ7"/>
<protein>
    <submittedName>
        <fullName evidence="1">Uncharacterized protein</fullName>
    </submittedName>
</protein>
<dbReference type="GeneID" id="80894782"/>
<evidence type="ECO:0000313" key="1">
    <source>
        <dbReference type="EMBL" id="KAJ4161592.1"/>
    </source>
</evidence>